<evidence type="ECO:0000256" key="3">
    <source>
        <dbReference type="ARBA" id="ARBA00022896"/>
    </source>
</evidence>
<gene>
    <name evidence="8" type="ORF">C1SCF055_LOCUS20176</name>
</gene>
<evidence type="ECO:0000313" key="9">
    <source>
        <dbReference type="EMBL" id="CAL1146798.1"/>
    </source>
</evidence>
<evidence type="ECO:0000259" key="7">
    <source>
        <dbReference type="PROSITE" id="PS51471"/>
    </source>
</evidence>
<keyword evidence="5" id="KW-0560">Oxidoreductase</keyword>
<organism evidence="8">
    <name type="scientific">Cladocopium goreaui</name>
    <dbReference type="NCBI Taxonomy" id="2562237"/>
    <lineage>
        <taxon>Eukaryota</taxon>
        <taxon>Sar</taxon>
        <taxon>Alveolata</taxon>
        <taxon>Dinophyceae</taxon>
        <taxon>Suessiales</taxon>
        <taxon>Symbiodiniaceae</taxon>
        <taxon>Cladocopium</taxon>
    </lineage>
</organism>
<dbReference type="OrthoDB" id="76265at2759"/>
<dbReference type="EMBL" id="CAMXCT020001830">
    <property type="protein sequence ID" value="CAL1146798.1"/>
    <property type="molecule type" value="Genomic_DNA"/>
</dbReference>
<evidence type="ECO:0000256" key="1">
    <source>
        <dbReference type="ARBA" id="ARBA00001961"/>
    </source>
</evidence>
<dbReference type="PANTHER" id="PTHR12907:SF26">
    <property type="entry name" value="HIF PROLYL HYDROXYLASE, ISOFORM C"/>
    <property type="match status" value="1"/>
</dbReference>
<dbReference type="SMART" id="SM00702">
    <property type="entry name" value="P4Hc"/>
    <property type="match status" value="1"/>
</dbReference>
<dbReference type="InterPro" id="IPR006620">
    <property type="entry name" value="Pro_4_hyd_alph"/>
</dbReference>
<evidence type="ECO:0000313" key="8">
    <source>
        <dbReference type="EMBL" id="CAI3993423.1"/>
    </source>
</evidence>
<evidence type="ECO:0000256" key="2">
    <source>
        <dbReference type="ARBA" id="ARBA00022723"/>
    </source>
</evidence>
<evidence type="ECO:0000256" key="6">
    <source>
        <dbReference type="ARBA" id="ARBA00023004"/>
    </source>
</evidence>
<dbReference type="InterPro" id="IPR051559">
    <property type="entry name" value="HIF_prolyl_hydroxylases"/>
</dbReference>
<dbReference type="PROSITE" id="PS51471">
    <property type="entry name" value="FE2OG_OXY"/>
    <property type="match status" value="1"/>
</dbReference>
<evidence type="ECO:0000256" key="4">
    <source>
        <dbReference type="ARBA" id="ARBA00022964"/>
    </source>
</evidence>
<dbReference type="EMBL" id="CAMXCT010001830">
    <property type="protein sequence ID" value="CAI3993423.1"/>
    <property type="molecule type" value="Genomic_DNA"/>
</dbReference>
<sequence>MWAEVCSDAGFGLQERGFWVRDHAVSEDVAAEVREEILKCHEEGLLSQSGNKLAVRLPDGNRGGSVCQKRNVFEADLIVDGAVNCPEVLEKSPVLAALLAQEGQLRKAFGNLGQWLRIDRLEQAKVQVNTSSGGAFPCHFDLPSQSGQGAKRLLTVLLYLNPQWVDGNGGEVEVLPFPFANTVLPPLNRRFVAFSSCTTLHRVRPFFGTNRVCLNLWFEGEAEIPFPAPLEADRFDHRVCNIVRILRQRPAELRAFCKVWYSDTMVQSLRDAFEECQDLDAAIDLHVEEMTAIQSRIAKTTMDVLEECFPLKNLQREEAEDAEAAELVDLFDGL</sequence>
<proteinExistence type="predicted"/>
<evidence type="ECO:0000256" key="5">
    <source>
        <dbReference type="ARBA" id="ARBA00023002"/>
    </source>
</evidence>
<dbReference type="Pfam" id="PF13640">
    <property type="entry name" value="2OG-FeII_Oxy_3"/>
    <property type="match status" value="1"/>
</dbReference>
<reference evidence="9" key="2">
    <citation type="submission" date="2024-04" db="EMBL/GenBank/DDBJ databases">
        <authorList>
            <person name="Chen Y."/>
            <person name="Shah S."/>
            <person name="Dougan E. K."/>
            <person name="Thang M."/>
            <person name="Chan C."/>
        </authorList>
    </citation>
    <scope>NUCLEOTIDE SEQUENCE [LARGE SCALE GENOMIC DNA]</scope>
</reference>
<feature type="domain" description="Fe2OG dioxygenase" evidence="7">
    <location>
        <begin position="120"/>
        <end position="220"/>
    </location>
</feature>
<dbReference type="AlphaFoldDB" id="A0A9P1FYK8"/>
<dbReference type="GO" id="GO:0031543">
    <property type="term" value="F:peptidyl-proline dioxygenase activity"/>
    <property type="evidence" value="ECO:0007669"/>
    <property type="project" value="TreeGrafter"/>
</dbReference>
<accession>A0A9P1FYK8</accession>
<dbReference type="InterPro" id="IPR005123">
    <property type="entry name" value="Oxoglu/Fe-dep_dioxygenase_dom"/>
</dbReference>
<dbReference type="GO" id="GO:0008198">
    <property type="term" value="F:ferrous iron binding"/>
    <property type="evidence" value="ECO:0007669"/>
    <property type="project" value="TreeGrafter"/>
</dbReference>
<protein>
    <submittedName>
        <fullName evidence="10">Fe2OG dioxygenase domain-containing protein</fullName>
    </submittedName>
</protein>
<evidence type="ECO:0000313" key="11">
    <source>
        <dbReference type="Proteomes" id="UP001152797"/>
    </source>
</evidence>
<dbReference type="GO" id="GO:0071456">
    <property type="term" value="P:cellular response to hypoxia"/>
    <property type="evidence" value="ECO:0007669"/>
    <property type="project" value="TreeGrafter"/>
</dbReference>
<evidence type="ECO:0000313" key="10">
    <source>
        <dbReference type="EMBL" id="CAL4780735.1"/>
    </source>
</evidence>
<dbReference type="InterPro" id="IPR044862">
    <property type="entry name" value="Pro_4_hyd_alph_FE2OG_OXY"/>
</dbReference>
<keyword evidence="4 10" id="KW-0223">Dioxygenase</keyword>
<dbReference type="Proteomes" id="UP001152797">
    <property type="component" value="Unassembled WGS sequence"/>
</dbReference>
<dbReference type="PANTHER" id="PTHR12907">
    <property type="entry name" value="EGL NINE HOMOLOG-RELATED"/>
    <property type="match status" value="1"/>
</dbReference>
<comment type="cofactor">
    <cofactor evidence="1">
        <name>L-ascorbate</name>
        <dbReference type="ChEBI" id="CHEBI:38290"/>
    </cofactor>
</comment>
<keyword evidence="3" id="KW-0847">Vitamin C</keyword>
<dbReference type="Gene3D" id="2.60.120.620">
    <property type="entry name" value="q2cbj1_9rhob like domain"/>
    <property type="match status" value="1"/>
</dbReference>
<dbReference type="GO" id="GO:0031418">
    <property type="term" value="F:L-ascorbic acid binding"/>
    <property type="evidence" value="ECO:0007669"/>
    <property type="project" value="UniProtKB-KW"/>
</dbReference>
<comment type="caution">
    <text evidence="8">The sequence shown here is derived from an EMBL/GenBank/DDBJ whole genome shotgun (WGS) entry which is preliminary data.</text>
</comment>
<keyword evidence="6" id="KW-0408">Iron</keyword>
<name>A0A9P1FYK8_9DINO</name>
<dbReference type="EMBL" id="CAMXCT030001830">
    <property type="protein sequence ID" value="CAL4780735.1"/>
    <property type="molecule type" value="Genomic_DNA"/>
</dbReference>
<keyword evidence="2" id="KW-0479">Metal-binding</keyword>
<reference evidence="8" key="1">
    <citation type="submission" date="2022-10" db="EMBL/GenBank/DDBJ databases">
        <authorList>
            <person name="Chen Y."/>
            <person name="Dougan E. K."/>
            <person name="Chan C."/>
            <person name="Rhodes N."/>
            <person name="Thang M."/>
        </authorList>
    </citation>
    <scope>NUCLEOTIDE SEQUENCE</scope>
</reference>
<keyword evidence="11" id="KW-1185">Reference proteome</keyword>